<gene>
    <name evidence="2" type="ORF">UT78_C0007G0017</name>
</gene>
<reference evidence="2 3" key="1">
    <citation type="journal article" date="2015" name="Nature">
        <title>rRNA introns, odd ribosomes, and small enigmatic genomes across a large radiation of phyla.</title>
        <authorList>
            <person name="Brown C.T."/>
            <person name="Hug L.A."/>
            <person name="Thomas B.C."/>
            <person name="Sharon I."/>
            <person name="Castelle C.J."/>
            <person name="Singh A."/>
            <person name="Wilkins M.J."/>
            <person name="Williams K.H."/>
            <person name="Banfield J.F."/>
        </authorList>
    </citation>
    <scope>NUCLEOTIDE SEQUENCE [LARGE SCALE GENOMIC DNA]</scope>
</reference>
<evidence type="ECO:0000313" key="3">
    <source>
        <dbReference type="Proteomes" id="UP000034301"/>
    </source>
</evidence>
<organism evidence="2 3">
    <name type="scientific">Candidatus Nomurabacteria bacterium GW2011_GWF2_40_12</name>
    <dbReference type="NCBI Taxonomy" id="1618776"/>
    <lineage>
        <taxon>Bacteria</taxon>
        <taxon>Candidatus Nomuraibacteriota</taxon>
    </lineage>
</organism>
<accession>A0A0G0QRW8</accession>
<feature type="compositionally biased region" description="Basic and acidic residues" evidence="1">
    <location>
        <begin position="161"/>
        <end position="172"/>
    </location>
</feature>
<evidence type="ECO:0000313" key="2">
    <source>
        <dbReference type="EMBL" id="KKR43164.1"/>
    </source>
</evidence>
<dbReference type="EMBL" id="LBYC01000007">
    <property type="protein sequence ID" value="KKR43164.1"/>
    <property type="molecule type" value="Genomic_DNA"/>
</dbReference>
<dbReference type="AlphaFoldDB" id="A0A0G0QRW8"/>
<comment type="caution">
    <text evidence="2">The sequence shown here is derived from an EMBL/GenBank/DDBJ whole genome shotgun (WGS) entry which is preliminary data.</text>
</comment>
<dbReference type="Proteomes" id="UP000034301">
    <property type="component" value="Unassembled WGS sequence"/>
</dbReference>
<protein>
    <submittedName>
        <fullName evidence="2">Uncharacterized protein</fullName>
    </submittedName>
</protein>
<feature type="region of interest" description="Disordered" evidence="1">
    <location>
        <begin position="161"/>
        <end position="184"/>
    </location>
</feature>
<sequence>MNNTTDLLQIKIEKAKTQLPENTLTAINAVPWQAIILQMRETKGYSFEQLGELETETELLLCGLLNPESYQKELKDRMKLSDGQVNDLVKEMNKLVFVKIKEELIRGAGNKKVSVSKTENALSIGEKTAPSAKDEERDTQILKSAGIEIIPEKLELGSPLEEHSTHKVERGGKTSTPAKATPEEGNIHPILTQKFSGFVKNNVVETDHSVENITKDTKIDSVKADVPKKVDPYREIPE</sequence>
<name>A0A0G0QRW8_9BACT</name>
<evidence type="ECO:0000256" key="1">
    <source>
        <dbReference type="SAM" id="MobiDB-lite"/>
    </source>
</evidence>
<proteinExistence type="predicted"/>